<evidence type="ECO:0000313" key="5">
    <source>
        <dbReference type="EMBL" id="SDS77127.1"/>
    </source>
</evidence>
<evidence type="ECO:0000313" key="6">
    <source>
        <dbReference type="Proteomes" id="UP000243207"/>
    </source>
</evidence>
<dbReference type="STRING" id="487184.SAMN05216421_2161"/>
<evidence type="ECO:0000256" key="2">
    <source>
        <dbReference type="ARBA" id="ARBA00011915"/>
    </source>
</evidence>
<dbReference type="Proteomes" id="UP000243207">
    <property type="component" value="Chromosome I"/>
</dbReference>
<accession>A0A1H1UX68</accession>
<dbReference type="NCBIfam" id="NF004127">
    <property type="entry name" value="PRK05617.1"/>
    <property type="match status" value="1"/>
</dbReference>
<dbReference type="GO" id="GO:0006574">
    <property type="term" value="P:L-valine catabolic process"/>
    <property type="evidence" value="ECO:0007669"/>
    <property type="project" value="TreeGrafter"/>
</dbReference>
<proteinExistence type="predicted"/>
<protein>
    <recommendedName>
        <fullName evidence="2">3-hydroxyisobutyryl-CoA hydrolase</fullName>
        <ecNumber evidence="2">3.1.2.4</ecNumber>
    </recommendedName>
</protein>
<evidence type="ECO:0000259" key="4">
    <source>
        <dbReference type="Pfam" id="PF16113"/>
    </source>
</evidence>
<dbReference type="PANTHER" id="PTHR43176:SF3">
    <property type="entry name" value="3-HYDROXYISOBUTYRYL-COA HYDROLASE, MITOCHONDRIAL"/>
    <property type="match status" value="1"/>
</dbReference>
<feature type="domain" description="Enoyl-CoA hydratase/isomerase" evidence="4">
    <location>
        <begin position="22"/>
        <end position="351"/>
    </location>
</feature>
<keyword evidence="3" id="KW-0378">Hydrolase</keyword>
<evidence type="ECO:0000256" key="1">
    <source>
        <dbReference type="ARBA" id="ARBA00001709"/>
    </source>
</evidence>
<dbReference type="CDD" id="cd06558">
    <property type="entry name" value="crotonase-like"/>
    <property type="match status" value="1"/>
</dbReference>
<reference evidence="6" key="1">
    <citation type="submission" date="2016-10" db="EMBL/GenBank/DDBJ databases">
        <authorList>
            <person name="Varghese N."/>
            <person name="Submissions S."/>
        </authorList>
    </citation>
    <scope>NUCLEOTIDE SEQUENCE [LARGE SCALE GENOMIC DNA]</scope>
    <source>
        <strain evidence="6">NRRL B-51270</strain>
    </source>
</reference>
<dbReference type="AlphaFoldDB" id="A0A1H1UX68"/>
<dbReference type="EC" id="3.1.2.4" evidence="2"/>
<dbReference type="InterPro" id="IPR032259">
    <property type="entry name" value="HIBYL-CoA-H"/>
</dbReference>
<dbReference type="PANTHER" id="PTHR43176">
    <property type="entry name" value="3-HYDROXYISOBUTYRYL-COA HYDROLASE-RELATED"/>
    <property type="match status" value="1"/>
</dbReference>
<dbReference type="EMBL" id="LT629736">
    <property type="protein sequence ID" value="SDS77127.1"/>
    <property type="molecule type" value="Genomic_DNA"/>
</dbReference>
<gene>
    <name evidence="5" type="ORF">SAMN05216421_2161</name>
</gene>
<sequence>MHGVGMSSTPPSVLAEIRHRIGYLTLNRPEALNALNLDMVRLLQAQLDLWLASTDVRVVVIRAAGNRAFSVGGDVRVLYESYQAGDTEAAETFFTEEYALDLLIHHYPKPIIALVDGYVLGGGMGLAQGALTIATRRSRLGMPETAIGFFPDVGASYFLSRLPGALGAYLGVTGLQLSAADARYAGLLDIVVEDDGVAAVELALAGLNGADQVFSMFERQLREMGLAPESELEQLRPAIDRHFAAANLRDIRDSLRSEQHPAWRGWAEQTLALMETRSPLAMAVTLELLACGEQLSLEECFALELHLDKQWFEHGDIAEGVRALLVDKDKQPRWKVASIDQLDEDRIKGFFEGFDS</sequence>
<dbReference type="Pfam" id="PF16113">
    <property type="entry name" value="ECH_2"/>
    <property type="match status" value="1"/>
</dbReference>
<organism evidence="5 6">
    <name type="scientific">Halopseudomonas xinjiangensis</name>
    <dbReference type="NCBI Taxonomy" id="487184"/>
    <lineage>
        <taxon>Bacteria</taxon>
        <taxon>Pseudomonadati</taxon>
        <taxon>Pseudomonadota</taxon>
        <taxon>Gammaproteobacteria</taxon>
        <taxon>Pseudomonadales</taxon>
        <taxon>Pseudomonadaceae</taxon>
        <taxon>Halopseudomonas</taxon>
    </lineage>
</organism>
<dbReference type="GO" id="GO:0003860">
    <property type="term" value="F:3-hydroxyisobutyryl-CoA hydrolase activity"/>
    <property type="evidence" value="ECO:0007669"/>
    <property type="project" value="UniProtKB-EC"/>
</dbReference>
<evidence type="ECO:0000256" key="3">
    <source>
        <dbReference type="ARBA" id="ARBA00022801"/>
    </source>
</evidence>
<dbReference type="SUPFAM" id="SSF52096">
    <property type="entry name" value="ClpP/crotonase"/>
    <property type="match status" value="1"/>
</dbReference>
<dbReference type="Gene3D" id="3.90.226.10">
    <property type="entry name" value="2-enoyl-CoA Hydratase, Chain A, domain 1"/>
    <property type="match status" value="1"/>
</dbReference>
<keyword evidence="6" id="KW-1185">Reference proteome</keyword>
<comment type="catalytic activity">
    <reaction evidence="1">
        <text>3-hydroxy-2-methylpropanoyl-CoA + H2O = 3-hydroxy-2-methylpropanoate + CoA + H(+)</text>
        <dbReference type="Rhea" id="RHEA:20888"/>
        <dbReference type="ChEBI" id="CHEBI:11805"/>
        <dbReference type="ChEBI" id="CHEBI:15377"/>
        <dbReference type="ChEBI" id="CHEBI:15378"/>
        <dbReference type="ChEBI" id="CHEBI:57287"/>
        <dbReference type="ChEBI" id="CHEBI:57340"/>
        <dbReference type="EC" id="3.1.2.4"/>
    </reaction>
</comment>
<dbReference type="InterPro" id="IPR045004">
    <property type="entry name" value="ECH_dom"/>
</dbReference>
<name>A0A1H1UX68_9GAMM</name>
<dbReference type="InterPro" id="IPR029045">
    <property type="entry name" value="ClpP/crotonase-like_dom_sf"/>
</dbReference>